<name>A0A7U7GCF1_9GAMM</name>
<evidence type="ECO:0000313" key="2">
    <source>
        <dbReference type="Proteomes" id="UP000019184"/>
    </source>
</evidence>
<evidence type="ECO:0000313" key="1">
    <source>
        <dbReference type="EMBL" id="CDH45581.1"/>
    </source>
</evidence>
<accession>A0A7U7GCF1</accession>
<sequence length="27" mass="2843">MESVFGGLILLLLESPGVSFGFSWGSL</sequence>
<dbReference type="EMBL" id="CBTK010000183">
    <property type="protein sequence ID" value="CDH45581.1"/>
    <property type="molecule type" value="Genomic_DNA"/>
</dbReference>
<reference evidence="1 2" key="1">
    <citation type="journal article" date="2014" name="ISME J.">
        <title>Candidatus Competibacter-lineage genomes retrieved from metagenomes reveal functional metabolic diversity.</title>
        <authorList>
            <person name="McIlroy S.J."/>
            <person name="Albertsen M."/>
            <person name="Andresen E.K."/>
            <person name="Saunders A.M."/>
            <person name="Kristiansen R."/>
            <person name="Stokholm-Bjerregaard M."/>
            <person name="Nielsen K.L."/>
            <person name="Nielsen P.H."/>
        </authorList>
    </citation>
    <scope>NUCLEOTIDE SEQUENCE [LARGE SCALE GENOMIC DNA]</scope>
    <source>
        <strain evidence="1 2">Run_B_J11</strain>
    </source>
</reference>
<keyword evidence="2" id="KW-1185">Reference proteome</keyword>
<protein>
    <submittedName>
        <fullName evidence="1">Uncharacterized protein</fullName>
    </submittedName>
</protein>
<dbReference type="Proteomes" id="UP000019184">
    <property type="component" value="Unassembled WGS sequence"/>
</dbReference>
<gene>
    <name evidence="1" type="ORF">BN874_2630001</name>
</gene>
<dbReference type="AlphaFoldDB" id="A0A7U7GCF1"/>
<proteinExistence type="predicted"/>
<organism evidence="1 2">
    <name type="scientific">Candidatus Contendobacter odensis Run_B_J11</name>
    <dbReference type="NCBI Taxonomy" id="1400861"/>
    <lineage>
        <taxon>Bacteria</taxon>
        <taxon>Pseudomonadati</taxon>
        <taxon>Pseudomonadota</taxon>
        <taxon>Gammaproteobacteria</taxon>
        <taxon>Candidatus Competibacteraceae</taxon>
        <taxon>Candidatus Contendibacter</taxon>
    </lineage>
</organism>
<comment type="caution">
    <text evidence="1">The sequence shown here is derived from an EMBL/GenBank/DDBJ whole genome shotgun (WGS) entry which is preliminary data.</text>
</comment>